<dbReference type="InterPro" id="IPR019832">
    <property type="entry name" value="Mn/Fe_SOD_C"/>
</dbReference>
<dbReference type="Pfam" id="PF02777">
    <property type="entry name" value="Sod_Fe_C"/>
    <property type="match status" value="1"/>
</dbReference>
<proteinExistence type="predicted"/>
<organism evidence="4">
    <name type="scientific">Candida tenuis (strain ATCC 10573 / BCRC 21748 / CBS 615 / JCM 9827 / NBRC 10315 / NRRL Y-1498 / VKM Y-70)</name>
    <name type="common">Yeast</name>
    <name type="synonym">Yamadazyma tenuis</name>
    <dbReference type="NCBI Taxonomy" id="590646"/>
    <lineage>
        <taxon>Eukaryota</taxon>
        <taxon>Fungi</taxon>
        <taxon>Dikarya</taxon>
        <taxon>Ascomycota</taxon>
        <taxon>Saccharomycotina</taxon>
        <taxon>Pichiomycetes</taxon>
        <taxon>Debaryomycetaceae</taxon>
        <taxon>Yamadazyma</taxon>
    </lineage>
</organism>
<dbReference type="EMBL" id="GL996528">
    <property type="protein sequence ID" value="EGV60993.1"/>
    <property type="molecule type" value="Genomic_DNA"/>
</dbReference>
<dbReference type="GO" id="GO:0046872">
    <property type="term" value="F:metal ion binding"/>
    <property type="evidence" value="ECO:0007669"/>
    <property type="project" value="InterPro"/>
</dbReference>
<evidence type="ECO:0000256" key="1">
    <source>
        <dbReference type="ARBA" id="ARBA00037226"/>
    </source>
</evidence>
<dbReference type="InterPro" id="IPR036314">
    <property type="entry name" value="SOD_C_sf"/>
</dbReference>
<name>G3BFK1_CANTC</name>
<dbReference type="OrthoDB" id="275227at2759"/>
<sequence length="337" mass="38593">MLKSHICNRVLRAPTAFRAVRAVSSYTLPNIHLLEELNVNKQDFKGLFSHSTYNQLWFQRGEKLIEELNELLIENQVNPPNNLNELISLTINKPQLQKIYSNSSLLFNLQFFLEGLKEANETYEFQQLNEGEIFRNPDITEVSSNIPQNEAFKDWLSASFGSITEFKNLLLNSAKAIKGDGTTWLVAQPNVSESSLKSNFTGLFNESNEPKYTKLSVMNTYNAGVVDDSIRSGQLFKLQQQKKAKLVMEQEKEGTQVKQTPETENYLGTVEEAEFTHSFSDKKIIPLLAVDASLRNYLLDYGVFGKQQYLENVWNCVNWSVVEQRLPPRFIANFTIE</sequence>
<dbReference type="AlphaFoldDB" id="G3BFK1"/>
<dbReference type="Gene3D" id="3.55.40.20">
    <property type="entry name" value="Iron/manganese superoxide dismutase, C-terminal domain"/>
    <property type="match status" value="1"/>
</dbReference>
<dbReference type="PANTHER" id="PTHR43595">
    <property type="entry name" value="37S RIBOSOMAL PROTEIN S26, MITOCHONDRIAL"/>
    <property type="match status" value="1"/>
</dbReference>
<dbReference type="PANTHER" id="PTHR43595:SF1">
    <property type="entry name" value="SMALL RIBOSOMAL SUBUNIT PROTEIN MS43"/>
    <property type="match status" value="1"/>
</dbReference>
<accession>G3BFK1</accession>
<keyword evidence="4" id="KW-1185">Reference proteome</keyword>
<comment type="function">
    <text evidence="1">Component of the mitochondrial ribosome (mitoribosome), a dedicated translation machinery responsible for the synthesis of mitochondrial genome-encoded proteins, including at least some of the essential transmembrane subunits of the mitochondrial respiratory chain. The mitoribosomes are attached to the mitochondrial inner membrane and translation products are cotranslationally integrated into the membrane.</text>
</comment>
<dbReference type="GO" id="GO:0005737">
    <property type="term" value="C:cytoplasm"/>
    <property type="evidence" value="ECO:0007669"/>
    <property type="project" value="TreeGrafter"/>
</dbReference>
<dbReference type="EMBL" id="GL996528">
    <property type="protein sequence ID" value="EGV60994.1"/>
    <property type="molecule type" value="Genomic_DNA"/>
</dbReference>
<gene>
    <name evidence="3" type="ORF">CANTEDRAFT_116055</name>
</gene>
<dbReference type="HOGENOM" id="CLU_057349_0_0_1"/>
<protein>
    <submittedName>
        <fullName evidence="3">Manganese and iron superoxide dismutase</fullName>
    </submittedName>
</protein>
<evidence type="ECO:0000313" key="3">
    <source>
        <dbReference type="EMBL" id="EGV60993.1"/>
    </source>
</evidence>
<dbReference type="STRING" id="590646.G3BFK1"/>
<dbReference type="SUPFAM" id="SSF54719">
    <property type="entry name" value="Fe,Mn superoxide dismutase (SOD), C-terminal domain"/>
    <property type="match status" value="1"/>
</dbReference>
<evidence type="ECO:0000313" key="4">
    <source>
        <dbReference type="Proteomes" id="UP000000707"/>
    </source>
</evidence>
<dbReference type="Proteomes" id="UP000000707">
    <property type="component" value="Unassembled WGS sequence"/>
</dbReference>
<evidence type="ECO:0000259" key="2">
    <source>
        <dbReference type="Pfam" id="PF02777"/>
    </source>
</evidence>
<dbReference type="eggNOG" id="KOG0876">
    <property type="taxonomic scope" value="Eukaryota"/>
</dbReference>
<reference evidence="3 4" key="1">
    <citation type="journal article" date="2011" name="Proc. Natl. Acad. Sci. U.S.A.">
        <title>Comparative genomics of xylose-fermenting fungi for enhanced biofuel production.</title>
        <authorList>
            <person name="Wohlbach D.J."/>
            <person name="Kuo A."/>
            <person name="Sato T.K."/>
            <person name="Potts K.M."/>
            <person name="Salamov A.A."/>
            <person name="LaButti K.M."/>
            <person name="Sun H."/>
            <person name="Clum A."/>
            <person name="Pangilinan J.L."/>
            <person name="Lindquist E.A."/>
            <person name="Lucas S."/>
            <person name="Lapidus A."/>
            <person name="Jin M."/>
            <person name="Gunawan C."/>
            <person name="Balan V."/>
            <person name="Dale B.E."/>
            <person name="Jeffries T.W."/>
            <person name="Zinkel R."/>
            <person name="Barry K.W."/>
            <person name="Grigoriev I.V."/>
            <person name="Gasch A.P."/>
        </authorList>
    </citation>
    <scope>NUCLEOTIDE SEQUENCE [LARGE SCALE GENOMIC DNA]</scope>
    <source>
        <strain evidence="3">ATCC 10573</strain>
        <strain evidence="4">ATCC 10573 / BCRC 21748 / CBS 615 / JCM 9827 / NBRC 10315 / NRRL Y-1498 / VKM Y-70</strain>
    </source>
</reference>
<feature type="domain" description="Manganese/iron superoxide dismutase C-terminal" evidence="2">
    <location>
        <begin position="265"/>
        <end position="325"/>
    </location>
</feature>
<dbReference type="GO" id="GO:0004784">
    <property type="term" value="F:superoxide dismutase activity"/>
    <property type="evidence" value="ECO:0007669"/>
    <property type="project" value="InterPro"/>
</dbReference>